<gene>
    <name evidence="4" type="ORF">CHH28_18025</name>
</gene>
<dbReference type="Proteomes" id="UP000202440">
    <property type="component" value="Chromosome"/>
</dbReference>
<evidence type="ECO:0000313" key="5">
    <source>
        <dbReference type="Proteomes" id="UP000202440"/>
    </source>
</evidence>
<feature type="domain" description="CBS" evidence="3">
    <location>
        <begin position="109"/>
        <end position="172"/>
    </location>
</feature>
<dbReference type="AlphaFoldDB" id="A0A222FN47"/>
<dbReference type="SUPFAM" id="SSF54631">
    <property type="entry name" value="CBS-domain pair"/>
    <property type="match status" value="1"/>
</dbReference>
<dbReference type="InterPro" id="IPR046342">
    <property type="entry name" value="CBS_dom_sf"/>
</dbReference>
<dbReference type="InterPro" id="IPR051462">
    <property type="entry name" value="CBS_domain-containing"/>
</dbReference>
<dbReference type="PANTHER" id="PTHR48108">
    <property type="entry name" value="CBS DOMAIN-CONTAINING PROTEIN CBSX2, CHLOROPLASTIC"/>
    <property type="match status" value="1"/>
</dbReference>
<dbReference type="PANTHER" id="PTHR48108:SF26">
    <property type="entry name" value="CBS DOMAIN-CONTAINING PROTEIN DDB_G0289609"/>
    <property type="match status" value="1"/>
</dbReference>
<evidence type="ECO:0000259" key="3">
    <source>
        <dbReference type="PROSITE" id="PS51371"/>
    </source>
</evidence>
<evidence type="ECO:0000313" key="4">
    <source>
        <dbReference type="EMBL" id="ASP40457.1"/>
    </source>
</evidence>
<dbReference type="PROSITE" id="PS51371">
    <property type="entry name" value="CBS"/>
    <property type="match status" value="2"/>
</dbReference>
<keyword evidence="1" id="KW-0677">Repeat</keyword>
<dbReference type="EMBL" id="CP022530">
    <property type="protein sequence ID" value="ASP40457.1"/>
    <property type="molecule type" value="Genomic_DNA"/>
</dbReference>
<sequence length="194" mass="21678">MNKLTLYSVQPDDRLVHVLPTDSLTLESPATYFYVDCMQSEPLALSASASAAAARDMMLATSMRLSMVVDRHGDLVGVVSAEDLSEQAMVRYIGQRRTGRQEIRVSDLMTRKQDLPAIDLLDAERATIGEVIAFLKENQQRHCLVVDEQRHQIRGLLSADDIAQRLRLPVNIAQPSSFYKALVAHEDSRPLMQA</sequence>
<dbReference type="OrthoDB" id="5295117at2"/>
<accession>A0A222FN47</accession>
<dbReference type="KEGG" id="bsan:CHH28_18025"/>
<name>A0A222FN47_9GAMM</name>
<dbReference type="RefSeq" id="WP_094061624.1">
    <property type="nucleotide sequence ID" value="NZ_CP022530.1"/>
</dbReference>
<dbReference type="Gene3D" id="3.10.580.10">
    <property type="entry name" value="CBS-domain"/>
    <property type="match status" value="2"/>
</dbReference>
<reference evidence="4 5" key="1">
    <citation type="submission" date="2017-07" db="EMBL/GenBank/DDBJ databases">
        <title>Annotated genome sequence of Bacterioplanes sanyensis isolated from Red Sea.</title>
        <authorList>
            <person name="Rehman Z.U."/>
        </authorList>
    </citation>
    <scope>NUCLEOTIDE SEQUENCE [LARGE SCALE GENOMIC DNA]</scope>
    <source>
        <strain evidence="4 5">NV9</strain>
    </source>
</reference>
<dbReference type="Pfam" id="PF00571">
    <property type="entry name" value="CBS"/>
    <property type="match status" value="2"/>
</dbReference>
<keyword evidence="2" id="KW-0129">CBS domain</keyword>
<keyword evidence="5" id="KW-1185">Reference proteome</keyword>
<protein>
    <recommendedName>
        <fullName evidence="3">CBS domain-containing protein</fullName>
    </recommendedName>
</protein>
<proteinExistence type="predicted"/>
<organism evidence="4 5">
    <name type="scientific">Bacterioplanes sanyensis</name>
    <dbReference type="NCBI Taxonomy" id="1249553"/>
    <lineage>
        <taxon>Bacteria</taxon>
        <taxon>Pseudomonadati</taxon>
        <taxon>Pseudomonadota</taxon>
        <taxon>Gammaproteobacteria</taxon>
        <taxon>Oceanospirillales</taxon>
        <taxon>Oceanospirillaceae</taxon>
        <taxon>Bacterioplanes</taxon>
    </lineage>
</organism>
<feature type="domain" description="CBS" evidence="3">
    <location>
        <begin position="38"/>
        <end position="96"/>
    </location>
</feature>
<evidence type="ECO:0000256" key="2">
    <source>
        <dbReference type="PROSITE-ProRule" id="PRU00703"/>
    </source>
</evidence>
<dbReference type="InterPro" id="IPR000644">
    <property type="entry name" value="CBS_dom"/>
</dbReference>
<evidence type="ECO:0000256" key="1">
    <source>
        <dbReference type="ARBA" id="ARBA00022737"/>
    </source>
</evidence>